<feature type="transmembrane region" description="Helical" evidence="9">
    <location>
        <begin position="99"/>
        <end position="117"/>
    </location>
</feature>
<dbReference type="GO" id="GO:0005524">
    <property type="term" value="F:ATP binding"/>
    <property type="evidence" value="ECO:0007669"/>
    <property type="project" value="UniProtKB-KW"/>
</dbReference>
<evidence type="ECO:0000256" key="1">
    <source>
        <dbReference type="ARBA" id="ARBA00000085"/>
    </source>
</evidence>
<reference evidence="11 12" key="1">
    <citation type="submission" date="2013-07" db="EMBL/GenBank/DDBJ databases">
        <authorList>
            <consortium name="DOE Joint Genome Institute"/>
            <person name="Eisen J."/>
            <person name="Huntemann M."/>
            <person name="Han J."/>
            <person name="Chen A."/>
            <person name="Kyrpides N."/>
            <person name="Mavromatis K."/>
            <person name="Markowitz V."/>
            <person name="Palaniappan K."/>
            <person name="Ivanova N."/>
            <person name="Schaumberg A."/>
            <person name="Pati A."/>
            <person name="Liolios K."/>
            <person name="Nordberg H.P."/>
            <person name="Cantor M.N."/>
            <person name="Hua S.X."/>
            <person name="Woyke T."/>
        </authorList>
    </citation>
    <scope>NUCLEOTIDE SEQUENCE [LARGE SCALE GENOMIC DNA]</scope>
    <source>
        <strain evidence="11 12">DSM 44712</strain>
    </source>
</reference>
<evidence type="ECO:0000256" key="9">
    <source>
        <dbReference type="SAM" id="Phobius"/>
    </source>
</evidence>
<dbReference type="Gene3D" id="1.20.5.1930">
    <property type="match status" value="1"/>
</dbReference>
<keyword evidence="7" id="KW-0067">ATP-binding</keyword>
<feature type="transmembrane region" description="Helical" evidence="9">
    <location>
        <begin position="123"/>
        <end position="147"/>
    </location>
</feature>
<dbReference type="GO" id="GO:0016020">
    <property type="term" value="C:membrane"/>
    <property type="evidence" value="ECO:0007669"/>
    <property type="project" value="InterPro"/>
</dbReference>
<comment type="caution">
    <text evidence="11">The sequence shown here is derived from an EMBL/GenBank/DDBJ whole genome shotgun (WGS) entry which is preliminary data.</text>
</comment>
<keyword evidence="5" id="KW-0547">Nucleotide-binding</keyword>
<dbReference type="CDD" id="cd16917">
    <property type="entry name" value="HATPase_UhpB-NarQ-NarX-like"/>
    <property type="match status" value="1"/>
</dbReference>
<dbReference type="RefSeq" id="WP_035851816.1">
    <property type="nucleotide sequence ID" value="NZ_KK073874.1"/>
</dbReference>
<proteinExistence type="predicted"/>
<gene>
    <name evidence="11" type="ORF">CryarDRAFT_3338</name>
</gene>
<evidence type="ECO:0000256" key="5">
    <source>
        <dbReference type="ARBA" id="ARBA00022741"/>
    </source>
</evidence>
<dbReference type="Gene3D" id="3.30.565.10">
    <property type="entry name" value="Histidine kinase-like ATPase, C-terminal domain"/>
    <property type="match status" value="1"/>
</dbReference>
<dbReference type="GO" id="GO:0046983">
    <property type="term" value="F:protein dimerization activity"/>
    <property type="evidence" value="ECO:0007669"/>
    <property type="project" value="InterPro"/>
</dbReference>
<keyword evidence="4" id="KW-0808">Transferase</keyword>
<name>A0A010ZU20_9ACTN</name>
<dbReference type="PANTHER" id="PTHR24421:SF10">
    <property type="entry name" value="NITRATE_NITRITE SENSOR PROTEIN NARQ"/>
    <property type="match status" value="1"/>
</dbReference>
<dbReference type="PANTHER" id="PTHR24421">
    <property type="entry name" value="NITRATE/NITRITE SENSOR PROTEIN NARX-RELATED"/>
    <property type="match status" value="1"/>
</dbReference>
<evidence type="ECO:0000256" key="7">
    <source>
        <dbReference type="ARBA" id="ARBA00022840"/>
    </source>
</evidence>
<dbReference type="InterPro" id="IPR011712">
    <property type="entry name" value="Sig_transdc_His_kin_sub3_dim/P"/>
</dbReference>
<keyword evidence="6 11" id="KW-0418">Kinase</keyword>
<evidence type="ECO:0000259" key="10">
    <source>
        <dbReference type="Pfam" id="PF07730"/>
    </source>
</evidence>
<dbReference type="InterPro" id="IPR050482">
    <property type="entry name" value="Sensor_HK_TwoCompSys"/>
</dbReference>
<evidence type="ECO:0000256" key="3">
    <source>
        <dbReference type="ARBA" id="ARBA00022553"/>
    </source>
</evidence>
<keyword evidence="8" id="KW-0902">Two-component regulatory system</keyword>
<evidence type="ECO:0000256" key="6">
    <source>
        <dbReference type="ARBA" id="ARBA00022777"/>
    </source>
</evidence>
<feature type="transmembrane region" description="Helical" evidence="9">
    <location>
        <begin position="401"/>
        <end position="423"/>
    </location>
</feature>
<feature type="transmembrane region" description="Helical" evidence="9">
    <location>
        <begin position="63"/>
        <end position="87"/>
    </location>
</feature>
<keyword evidence="9" id="KW-0472">Membrane</keyword>
<dbReference type="AlphaFoldDB" id="A0A010ZU20"/>
<feature type="domain" description="Signal transduction histidine kinase subgroup 3 dimerisation and phosphoacceptor" evidence="10">
    <location>
        <begin position="179"/>
        <end position="245"/>
    </location>
</feature>
<dbReference type="Proteomes" id="UP000021053">
    <property type="component" value="Unassembled WGS sequence"/>
</dbReference>
<keyword evidence="9" id="KW-0812">Transmembrane</keyword>
<accession>A0A010ZU20</accession>
<evidence type="ECO:0000256" key="8">
    <source>
        <dbReference type="ARBA" id="ARBA00023012"/>
    </source>
</evidence>
<dbReference type="HOGENOM" id="CLU_000445_20_11_11"/>
<dbReference type="SUPFAM" id="SSF55874">
    <property type="entry name" value="ATPase domain of HSP90 chaperone/DNA topoisomerase II/histidine kinase"/>
    <property type="match status" value="1"/>
</dbReference>
<dbReference type="GO" id="GO:0000155">
    <property type="term" value="F:phosphorelay sensor kinase activity"/>
    <property type="evidence" value="ECO:0007669"/>
    <property type="project" value="InterPro"/>
</dbReference>
<evidence type="ECO:0000256" key="2">
    <source>
        <dbReference type="ARBA" id="ARBA00012438"/>
    </source>
</evidence>
<evidence type="ECO:0000313" key="11">
    <source>
        <dbReference type="EMBL" id="EXG82189.1"/>
    </source>
</evidence>
<keyword evidence="12" id="KW-1185">Reference proteome</keyword>
<organism evidence="11 12">
    <name type="scientific">Cryptosporangium arvum DSM 44712</name>
    <dbReference type="NCBI Taxonomy" id="927661"/>
    <lineage>
        <taxon>Bacteria</taxon>
        <taxon>Bacillati</taxon>
        <taxon>Actinomycetota</taxon>
        <taxon>Actinomycetes</taxon>
        <taxon>Cryptosporangiales</taxon>
        <taxon>Cryptosporangiaceae</taxon>
        <taxon>Cryptosporangium</taxon>
    </lineage>
</organism>
<evidence type="ECO:0000256" key="4">
    <source>
        <dbReference type="ARBA" id="ARBA00022679"/>
    </source>
</evidence>
<keyword evidence="3" id="KW-0597">Phosphoprotein</keyword>
<keyword evidence="9" id="KW-1133">Transmembrane helix</keyword>
<comment type="catalytic activity">
    <reaction evidence="1">
        <text>ATP + protein L-histidine = ADP + protein N-phospho-L-histidine.</text>
        <dbReference type="EC" id="2.7.13.3"/>
    </reaction>
</comment>
<dbReference type="OrthoDB" id="227596at2"/>
<dbReference type="PATRIC" id="fig|927661.3.peg.3297"/>
<feature type="transmembrane region" description="Helical" evidence="9">
    <location>
        <begin position="14"/>
        <end position="33"/>
    </location>
</feature>
<sequence>MNRDLLRAADAGRVTYEVASTLLLTGGVTFWAVADPPHALAPWLLGLLTPVLWLLRLTRPTAAYVAAAVLGLGTGGESTLLLAVLSASFAYRAGTWRHLAAGLTVAWACWVGSGWWWGEDPDVVDGVFLSGMFLLTALLPAGIARFVRRQRALVATMHHRNEQLHGEQREIARRAQARERARIARDLHDSLGHKLTLISLYAAMPRSTDPPAETTARDQANLLRETSSAAMTELRQILGILRQDDDQPPVRPLTGLDELAANARGSGARVRFEQVGTARPLSSLTEHAAYRVIQEGLTNALRHAHGSEIVLTLRYEPDALVATVVNSAGRSLVGATSEQGLLGLAERVRVADGVLHHGPTAAGGFRLAATLPYPTPDGAAPPPAPGDFTEVMHRSRRRSRLVLAATAAGISGLLAFCVAGAWVSTALVSVDRSTYDAVRVGQPEDEVRSVLPNEKAGDPSVSGGAACVDYQASLVEQVRVGGGLVYRFCYRGGRLVDKQAFTA</sequence>
<dbReference type="EMBL" id="JFBT01000001">
    <property type="protein sequence ID" value="EXG82189.1"/>
    <property type="molecule type" value="Genomic_DNA"/>
</dbReference>
<dbReference type="EC" id="2.7.13.3" evidence="2"/>
<evidence type="ECO:0000313" key="12">
    <source>
        <dbReference type="Proteomes" id="UP000021053"/>
    </source>
</evidence>
<dbReference type="Pfam" id="PF07730">
    <property type="entry name" value="HisKA_3"/>
    <property type="match status" value="1"/>
</dbReference>
<protein>
    <recommendedName>
        <fullName evidence="2">histidine kinase</fullName>
        <ecNumber evidence="2">2.7.13.3</ecNumber>
    </recommendedName>
</protein>
<dbReference type="InterPro" id="IPR036890">
    <property type="entry name" value="HATPase_C_sf"/>
</dbReference>